<dbReference type="SUPFAM" id="SSF54211">
    <property type="entry name" value="Ribosomal protein S5 domain 2-like"/>
    <property type="match status" value="1"/>
</dbReference>
<feature type="domain" description="GHMP kinase C-terminal" evidence="14">
    <location>
        <begin position="222"/>
        <end position="295"/>
    </location>
</feature>
<sequence>MTAKTTKAFAPASIGNVSLGFDLLGAALQPIDGTQLGDWVEVTDASAFSLSVDGNFADRLPPGIENNIVTKCYTFFQNKLTSIHKAQLNVKVHLHKALPIGSGLGSSASSIVAAFYALNEHAGKAFSEDALLTMMGELEGQISGSVHYDNVAPSYIGGLVLMTGQASPIAAKLPCFDNWYWVVCYSGITVSTAEARRLLPKQYALSDTLDFGRQLSVFVHCLYTQNETLAAKMMTDVIAEQHRKVLLPRFDDAREACMSNNALAFGISGSGPTVFAIARELDEAKTMQAWLEKEYIQNSDGFSHICQLDDKGTTLIS</sequence>
<evidence type="ECO:0000256" key="2">
    <source>
        <dbReference type="ARBA" id="ARBA00007370"/>
    </source>
</evidence>
<protein>
    <recommendedName>
        <fullName evidence="4 12">Homoserine kinase</fullName>
        <shortName evidence="12">HK</shortName>
        <shortName evidence="12">HSK</shortName>
        <ecNumber evidence="3 12">2.7.1.39</ecNumber>
    </recommendedName>
</protein>
<evidence type="ECO:0000259" key="13">
    <source>
        <dbReference type="Pfam" id="PF00288"/>
    </source>
</evidence>
<accession>K6Z3N5</accession>
<keyword evidence="7 12" id="KW-0791">Threonine biosynthesis</keyword>
<dbReference type="RefSeq" id="WP_006015471.1">
    <property type="nucleotide sequence ID" value="NZ_BAEQ01000067.1"/>
</dbReference>
<dbReference type="AlphaFoldDB" id="K6Z3N5"/>
<dbReference type="InterPro" id="IPR013750">
    <property type="entry name" value="GHMP_kinase_C_dom"/>
</dbReference>
<evidence type="ECO:0000256" key="4">
    <source>
        <dbReference type="ARBA" id="ARBA00017858"/>
    </source>
</evidence>
<evidence type="ECO:0000256" key="11">
    <source>
        <dbReference type="ARBA" id="ARBA00049375"/>
    </source>
</evidence>
<dbReference type="InterPro" id="IPR006204">
    <property type="entry name" value="GHMP_kinase_N_dom"/>
</dbReference>
<keyword evidence="16" id="KW-1185">Reference proteome</keyword>
<evidence type="ECO:0000256" key="1">
    <source>
        <dbReference type="ARBA" id="ARBA00005015"/>
    </source>
</evidence>
<keyword evidence="6 12" id="KW-0808">Transferase</keyword>
<dbReference type="PANTHER" id="PTHR20861:SF1">
    <property type="entry name" value="HOMOSERINE KINASE"/>
    <property type="match status" value="1"/>
</dbReference>
<dbReference type="NCBIfam" id="TIGR00191">
    <property type="entry name" value="thrB"/>
    <property type="match status" value="1"/>
</dbReference>
<evidence type="ECO:0000313" key="16">
    <source>
        <dbReference type="Proteomes" id="UP000006251"/>
    </source>
</evidence>
<evidence type="ECO:0000256" key="7">
    <source>
        <dbReference type="ARBA" id="ARBA00022697"/>
    </source>
</evidence>
<gene>
    <name evidence="12 15" type="primary">thrB</name>
    <name evidence="15" type="ORF">GPAL_3972</name>
</gene>
<keyword evidence="12" id="KW-0963">Cytoplasm</keyword>
<dbReference type="EMBL" id="BAEQ01000067">
    <property type="protein sequence ID" value="GAC30811.1"/>
    <property type="molecule type" value="Genomic_DNA"/>
</dbReference>
<dbReference type="PIRSF" id="PIRSF000676">
    <property type="entry name" value="Homoser_kin"/>
    <property type="match status" value="1"/>
</dbReference>
<proteinExistence type="inferred from homology"/>
<dbReference type="STRING" id="1121922.GCA_000428905_00221"/>
<evidence type="ECO:0000256" key="10">
    <source>
        <dbReference type="ARBA" id="ARBA00022840"/>
    </source>
</evidence>
<dbReference type="EC" id="2.7.1.39" evidence="3 12"/>
<keyword evidence="8 12" id="KW-0547">Nucleotide-binding</keyword>
<dbReference type="GO" id="GO:0005524">
    <property type="term" value="F:ATP binding"/>
    <property type="evidence" value="ECO:0007669"/>
    <property type="project" value="UniProtKB-UniRule"/>
</dbReference>
<dbReference type="SUPFAM" id="SSF55060">
    <property type="entry name" value="GHMP Kinase, C-terminal domain"/>
    <property type="match status" value="1"/>
</dbReference>
<reference evidence="16" key="1">
    <citation type="journal article" date="2014" name="Environ. Microbiol.">
        <title>Comparative genomics of the marine bacterial genus Glaciecola reveals the high degree of genomic diversity and genomic characteristic for cold adaptation.</title>
        <authorList>
            <person name="Qin Q.L."/>
            <person name="Xie B.B."/>
            <person name="Yu Y."/>
            <person name="Shu Y.L."/>
            <person name="Rong J.C."/>
            <person name="Zhang Y.J."/>
            <person name="Zhao D.L."/>
            <person name="Chen X.L."/>
            <person name="Zhang X.Y."/>
            <person name="Chen B."/>
            <person name="Zhou B.C."/>
            <person name="Zhang Y.Z."/>
        </authorList>
    </citation>
    <scope>NUCLEOTIDE SEQUENCE [LARGE SCALE GENOMIC DNA]</scope>
    <source>
        <strain evidence="16">ACAM 615</strain>
    </source>
</reference>
<dbReference type="PANTHER" id="PTHR20861">
    <property type="entry name" value="HOMOSERINE/4-DIPHOSPHOCYTIDYL-2-C-METHYL-D-ERYTHRITOL KINASE"/>
    <property type="match status" value="1"/>
</dbReference>
<evidence type="ECO:0000313" key="15">
    <source>
        <dbReference type="EMBL" id="GAC30811.1"/>
    </source>
</evidence>
<evidence type="ECO:0000256" key="12">
    <source>
        <dbReference type="HAMAP-Rule" id="MF_00384"/>
    </source>
</evidence>
<keyword evidence="10 12" id="KW-0067">ATP-binding</keyword>
<feature type="binding site" evidence="12">
    <location>
        <begin position="99"/>
        <end position="109"/>
    </location>
    <ligand>
        <name>ATP</name>
        <dbReference type="ChEBI" id="CHEBI:30616"/>
    </ligand>
</feature>
<dbReference type="GO" id="GO:0005737">
    <property type="term" value="C:cytoplasm"/>
    <property type="evidence" value="ECO:0007669"/>
    <property type="project" value="UniProtKB-SubCell"/>
</dbReference>
<dbReference type="InterPro" id="IPR020568">
    <property type="entry name" value="Ribosomal_Su5_D2-typ_SF"/>
</dbReference>
<evidence type="ECO:0000256" key="3">
    <source>
        <dbReference type="ARBA" id="ARBA00012078"/>
    </source>
</evidence>
<dbReference type="PROSITE" id="PS00627">
    <property type="entry name" value="GHMP_KINASES_ATP"/>
    <property type="match status" value="1"/>
</dbReference>
<comment type="pathway">
    <text evidence="1 12">Amino-acid biosynthesis; L-threonine biosynthesis; L-threonine from L-aspartate: step 4/5.</text>
</comment>
<evidence type="ECO:0000256" key="6">
    <source>
        <dbReference type="ARBA" id="ARBA00022679"/>
    </source>
</evidence>
<evidence type="ECO:0000256" key="9">
    <source>
        <dbReference type="ARBA" id="ARBA00022777"/>
    </source>
</evidence>
<dbReference type="Pfam" id="PF08544">
    <property type="entry name" value="GHMP_kinases_C"/>
    <property type="match status" value="1"/>
</dbReference>
<dbReference type="InterPro" id="IPR006203">
    <property type="entry name" value="GHMP_knse_ATP-bd_CS"/>
</dbReference>
<dbReference type="Gene3D" id="3.30.70.890">
    <property type="entry name" value="GHMP kinase, C-terminal domain"/>
    <property type="match status" value="1"/>
</dbReference>
<dbReference type="Pfam" id="PF00288">
    <property type="entry name" value="GHMP_kinases_N"/>
    <property type="match status" value="1"/>
</dbReference>
<name>K6Z3N5_9ALTE</name>
<dbReference type="NCBIfam" id="NF002288">
    <property type="entry name" value="PRK01212.1-4"/>
    <property type="match status" value="1"/>
</dbReference>
<dbReference type="GO" id="GO:0004413">
    <property type="term" value="F:homoserine kinase activity"/>
    <property type="evidence" value="ECO:0007669"/>
    <property type="project" value="UniProtKB-UniRule"/>
</dbReference>
<evidence type="ECO:0000256" key="8">
    <source>
        <dbReference type="ARBA" id="ARBA00022741"/>
    </source>
</evidence>
<dbReference type="Proteomes" id="UP000006251">
    <property type="component" value="Unassembled WGS sequence"/>
</dbReference>
<comment type="caution">
    <text evidence="15">The sequence shown here is derived from an EMBL/GenBank/DDBJ whole genome shotgun (WGS) entry which is preliminary data.</text>
</comment>
<dbReference type="PRINTS" id="PR00958">
    <property type="entry name" value="HOMSERKINASE"/>
</dbReference>
<dbReference type="HAMAP" id="MF_00384">
    <property type="entry name" value="Homoser_kinase"/>
    <property type="match status" value="1"/>
</dbReference>
<dbReference type="UniPathway" id="UPA00050">
    <property type="reaction ID" value="UER00064"/>
</dbReference>
<dbReference type="InterPro" id="IPR014721">
    <property type="entry name" value="Ribsml_uS5_D2-typ_fold_subgr"/>
</dbReference>
<evidence type="ECO:0000259" key="14">
    <source>
        <dbReference type="Pfam" id="PF08544"/>
    </source>
</evidence>
<dbReference type="GO" id="GO:0009088">
    <property type="term" value="P:threonine biosynthetic process"/>
    <property type="evidence" value="ECO:0007669"/>
    <property type="project" value="UniProtKB-UniRule"/>
</dbReference>
<keyword evidence="5 12" id="KW-0028">Amino-acid biosynthesis</keyword>
<feature type="domain" description="GHMP kinase N-terminal" evidence="13">
    <location>
        <begin position="67"/>
        <end position="158"/>
    </location>
</feature>
<evidence type="ECO:0000256" key="5">
    <source>
        <dbReference type="ARBA" id="ARBA00022605"/>
    </source>
</evidence>
<keyword evidence="9 12" id="KW-0418">Kinase</keyword>
<dbReference type="OrthoDB" id="9769912at2"/>
<comment type="similarity">
    <text evidence="2 12">Belongs to the GHMP kinase family. Homoserine kinase subfamily.</text>
</comment>
<dbReference type="Gene3D" id="3.30.230.10">
    <property type="match status" value="1"/>
</dbReference>
<comment type="catalytic activity">
    <reaction evidence="11 12">
        <text>L-homoserine + ATP = O-phospho-L-homoserine + ADP + H(+)</text>
        <dbReference type="Rhea" id="RHEA:13985"/>
        <dbReference type="ChEBI" id="CHEBI:15378"/>
        <dbReference type="ChEBI" id="CHEBI:30616"/>
        <dbReference type="ChEBI" id="CHEBI:57476"/>
        <dbReference type="ChEBI" id="CHEBI:57590"/>
        <dbReference type="ChEBI" id="CHEBI:456216"/>
        <dbReference type="EC" id="2.7.1.39"/>
    </reaction>
</comment>
<dbReference type="InterPro" id="IPR036554">
    <property type="entry name" value="GHMP_kinase_C_sf"/>
</dbReference>
<comment type="function">
    <text evidence="12">Catalyzes the ATP-dependent phosphorylation of L-homoserine to L-homoserine phosphate.</text>
</comment>
<dbReference type="InterPro" id="IPR000870">
    <property type="entry name" value="Homoserine_kinase"/>
</dbReference>
<comment type="subcellular location">
    <subcellularLocation>
        <location evidence="12">Cytoplasm</location>
    </subcellularLocation>
</comment>
<organism evidence="15 16">
    <name type="scientific">Brumicola pallidula DSM 14239 = ACAM 615</name>
    <dbReference type="NCBI Taxonomy" id="1121922"/>
    <lineage>
        <taxon>Bacteria</taxon>
        <taxon>Pseudomonadati</taxon>
        <taxon>Pseudomonadota</taxon>
        <taxon>Gammaproteobacteria</taxon>
        <taxon>Alteromonadales</taxon>
        <taxon>Alteromonadaceae</taxon>
        <taxon>Brumicola</taxon>
    </lineage>
</organism>